<sequence>MAFAHVFVTHAILQERLTDAIIRQENLDPATVLVIRSRGSYRAGDTAAYPIRNGEEYLAANGRNLLRHRRTNRRRYAHFKAEVLDQVAPDFQVYAPMYTYWYINVLAHHAAAYHVLEDGFGSYQSREELGFYFNFLRVEGWRQQLRAWQARTTMVPGQRLNVGRTIALLDGVGRCYSTLPGCFPWAAPEKRVVVREVFPPQFVGEYTGAYVLGTSCLVESGYIALPVYLTLLRTVLTKIVARGITVLYVKLHPVQARHPENAPQYRAVLAEFRDQIELRELPQTTSIESLAAGNRITFITGISTLAFHVAATGSEVLHYHADILRLAPGATDYLAKTGVEIYYRIARPL</sequence>
<organism evidence="1 2">
    <name type="scientific">Neolewinella lacunae</name>
    <dbReference type="NCBI Taxonomy" id="1517758"/>
    <lineage>
        <taxon>Bacteria</taxon>
        <taxon>Pseudomonadati</taxon>
        <taxon>Bacteroidota</taxon>
        <taxon>Saprospiria</taxon>
        <taxon>Saprospirales</taxon>
        <taxon>Lewinellaceae</taxon>
        <taxon>Neolewinella</taxon>
    </lineage>
</organism>
<name>A0A923T823_9BACT</name>
<comment type="caution">
    <text evidence="1">The sequence shown here is derived from an EMBL/GenBank/DDBJ whole genome shotgun (WGS) entry which is preliminary data.</text>
</comment>
<reference evidence="1" key="1">
    <citation type="submission" date="2020-08" db="EMBL/GenBank/DDBJ databases">
        <title>Lewinella bacteria from marine environments.</title>
        <authorList>
            <person name="Zhong Y."/>
        </authorList>
    </citation>
    <scope>NUCLEOTIDE SEQUENCE</scope>
    <source>
        <strain evidence="1">KCTC 42187</strain>
    </source>
</reference>
<keyword evidence="2" id="KW-1185">Reference proteome</keyword>
<dbReference type="AlphaFoldDB" id="A0A923T823"/>
<evidence type="ECO:0000313" key="2">
    <source>
        <dbReference type="Proteomes" id="UP000650081"/>
    </source>
</evidence>
<evidence type="ECO:0000313" key="1">
    <source>
        <dbReference type="EMBL" id="MBC6994121.1"/>
    </source>
</evidence>
<accession>A0A923T823</accession>
<gene>
    <name evidence="1" type="ORF">H9S92_08110</name>
</gene>
<protein>
    <submittedName>
        <fullName evidence="1">Uncharacterized protein</fullName>
    </submittedName>
</protein>
<proteinExistence type="predicted"/>
<dbReference type="RefSeq" id="WP_187466208.1">
    <property type="nucleotide sequence ID" value="NZ_JACSIT010000091.1"/>
</dbReference>
<dbReference type="Proteomes" id="UP000650081">
    <property type="component" value="Unassembled WGS sequence"/>
</dbReference>
<dbReference type="EMBL" id="JACSIT010000091">
    <property type="protein sequence ID" value="MBC6994121.1"/>
    <property type="molecule type" value="Genomic_DNA"/>
</dbReference>